<protein>
    <submittedName>
        <fullName evidence="1">Uncharacterized protein</fullName>
    </submittedName>
</protein>
<name>E6QRX1_9ZZZZ</name>
<organism evidence="1">
    <name type="scientific">mine drainage metagenome</name>
    <dbReference type="NCBI Taxonomy" id="410659"/>
    <lineage>
        <taxon>unclassified sequences</taxon>
        <taxon>metagenomes</taxon>
        <taxon>ecological metagenomes</taxon>
    </lineage>
</organism>
<accession>E6QRX1</accession>
<sequence length="28" mass="3211">MIAPPKLMQRELVILTRQTACNFKVPIV</sequence>
<proteinExistence type="predicted"/>
<gene>
    <name evidence="1" type="ORF">CARN7_0746</name>
</gene>
<comment type="caution">
    <text evidence="1">The sequence shown here is derived from an EMBL/GenBank/DDBJ whole genome shotgun (WGS) entry which is preliminary data.</text>
</comment>
<dbReference type="EMBL" id="CABR01000060">
    <property type="protein sequence ID" value="CBI09993.1"/>
    <property type="molecule type" value="Genomic_DNA"/>
</dbReference>
<dbReference type="AlphaFoldDB" id="E6QRX1"/>
<evidence type="ECO:0000313" key="1">
    <source>
        <dbReference type="EMBL" id="CBI09993.1"/>
    </source>
</evidence>
<reference evidence="1" key="1">
    <citation type="submission" date="2009-10" db="EMBL/GenBank/DDBJ databases">
        <title>Diversity of trophic interactions inside an arsenic-rich microbial ecosystem.</title>
        <authorList>
            <person name="Bertin P.N."/>
            <person name="Heinrich-Salmeron A."/>
            <person name="Pelletier E."/>
            <person name="Goulhen-Chollet F."/>
            <person name="Arsene-Ploetze F."/>
            <person name="Gallien S."/>
            <person name="Calteau A."/>
            <person name="Vallenet D."/>
            <person name="Casiot C."/>
            <person name="Chane-Woon-Ming B."/>
            <person name="Giloteaux L."/>
            <person name="Barakat M."/>
            <person name="Bonnefoy V."/>
            <person name="Bruneel O."/>
            <person name="Chandler M."/>
            <person name="Cleiss J."/>
            <person name="Duran R."/>
            <person name="Elbaz-Poulichet F."/>
            <person name="Fonknechten N."/>
            <person name="Lauga B."/>
            <person name="Mornico D."/>
            <person name="Ortet P."/>
            <person name="Schaeffer C."/>
            <person name="Siguier P."/>
            <person name="Alexander Thil Smith A."/>
            <person name="Van Dorsselaer A."/>
            <person name="Weissenbach J."/>
            <person name="Medigue C."/>
            <person name="Le Paslier D."/>
        </authorList>
    </citation>
    <scope>NUCLEOTIDE SEQUENCE</scope>
</reference>